<dbReference type="RefSeq" id="WP_213160827.1">
    <property type="nucleotide sequence ID" value="NZ_CP058214.1"/>
</dbReference>
<sequence>MNKLAPFLAIICTLNITTINIIEAKEYESKTIALSIRFHDKIDSYPEPLIYVKGSLRGSVPGAIELSVSKEEIPIEIGISQFPLSPLYSFTISLKTIRDGYVDVISTNIASVEGESNRFWDTFKVLDNSSAQEKITKISNKIYEIKIPTSTYRLITQKWQNEKINYYSPAWFGAGISKFQNSSEMSHFMHKIPGSNVAASWSGAIGRTGTGIQQRHNWIIESVPDGAYVSTDEDRNIGNTNIQHNIAHLPGSYILVKKSGYYDAQYNCVANPNCRKTEFCTETRIDDDYRLVCHLKKLP</sequence>
<organism evidence="1 2">
    <name type="scientific">Kaustia mangrovi</name>
    <dbReference type="NCBI Taxonomy" id="2593653"/>
    <lineage>
        <taxon>Bacteria</taxon>
        <taxon>Pseudomonadati</taxon>
        <taxon>Pseudomonadota</taxon>
        <taxon>Alphaproteobacteria</taxon>
        <taxon>Hyphomicrobiales</taxon>
        <taxon>Parvibaculaceae</taxon>
        <taxon>Kaustia</taxon>
    </lineage>
</organism>
<evidence type="ECO:0000313" key="1">
    <source>
        <dbReference type="EMBL" id="QPC43464.1"/>
    </source>
</evidence>
<protein>
    <submittedName>
        <fullName evidence="1">Uncharacterized protein</fullName>
    </submittedName>
</protein>
<dbReference type="Proteomes" id="UP000593594">
    <property type="component" value="Chromosome"/>
</dbReference>
<keyword evidence="2" id="KW-1185">Reference proteome</keyword>
<proteinExistence type="predicted"/>
<accession>A0A7S8C4X9</accession>
<gene>
    <name evidence="1" type="ORF">HW532_12635</name>
</gene>
<reference evidence="1 2" key="1">
    <citation type="submission" date="2020-06" db="EMBL/GenBank/DDBJ databases">
        <title>Genome sequence of 2 isolates from Red Sea Mangroves.</title>
        <authorList>
            <person name="Sefrji F."/>
            <person name="Michoud G."/>
            <person name="Merlino G."/>
            <person name="Daffonchio D."/>
        </authorList>
    </citation>
    <scope>NUCLEOTIDE SEQUENCE [LARGE SCALE GENOMIC DNA]</scope>
    <source>
        <strain evidence="1 2">R1DC25</strain>
    </source>
</reference>
<evidence type="ECO:0000313" key="2">
    <source>
        <dbReference type="Proteomes" id="UP000593594"/>
    </source>
</evidence>
<dbReference type="EMBL" id="CP058214">
    <property type="protein sequence ID" value="QPC43464.1"/>
    <property type="molecule type" value="Genomic_DNA"/>
</dbReference>
<dbReference type="AlphaFoldDB" id="A0A7S8C4X9"/>
<name>A0A7S8C4X9_9HYPH</name>
<dbReference type="KEGG" id="kmn:HW532_12635"/>